<dbReference type="NCBIfam" id="NF045579">
    <property type="entry name" value="rhamnoside_JR"/>
    <property type="match status" value="1"/>
</dbReference>
<dbReference type="GO" id="GO:0004553">
    <property type="term" value="F:hydrolase activity, hydrolyzing O-glycosyl compounds"/>
    <property type="evidence" value="ECO:0007669"/>
    <property type="project" value="InterPro"/>
</dbReference>
<dbReference type="AlphaFoldDB" id="A0A5B1CK02"/>
<dbReference type="GO" id="GO:0005975">
    <property type="term" value="P:carbohydrate metabolic process"/>
    <property type="evidence" value="ECO:0007669"/>
    <property type="project" value="InterPro"/>
</dbReference>
<dbReference type="PANTHER" id="PTHR43817:SF1">
    <property type="entry name" value="HYDROLASE, FAMILY 43, PUTATIVE (AFU_ORTHOLOGUE AFUA_3G01660)-RELATED"/>
    <property type="match status" value="1"/>
</dbReference>
<dbReference type="SUPFAM" id="SSF49785">
    <property type="entry name" value="Galactose-binding domain-like"/>
    <property type="match status" value="1"/>
</dbReference>
<sequence length="1170" mass="130916">MSVLFKMFVKKLFAAGWFLFVGLLGNLSAQVADVPAPETESIETQFQSPPHSMHPETWFHLIGGNVNKSALTTDLEAVAGAGFQGIQLFHGRGRPWPGVKPQIQTLSPTWDDMISHVADETERLGLVFTMQNCPGWAMSGGPWITPDKAMRHLVHSRTDVKGGTELSLTLPKPQPSDEPWRDYQDIAVLAFPTPIDDTGEYLTPVSVASNRPSQPWKKLIGGDSETKFDINGNDGPTWLELTFDQPTHVRCIELPPVEILLKRRNFDPDTKVRLEAFIDGAWQETGTRIVPRGTWQDRQPEHQLVLAFPDALSTRYRITFDTKHPLELSRFRLLSAARTNDWKSQAGYALRSLQRDSNPVQNPDSWVDRESIVDLSKQVDSDWRLTWNAPDGDWTVLRFGHVNTGVKNKPAPPEATGFECDKLSPAGAEQHFAGYIGRVSADGGPADQGRLKGMLIDSWECYTQTWTPAMEDEFKNRRNYDLRSWLPALAGYVIDDHQTSEMFLRDWRKTVSDMIVQNYFGRLAELARQRGMKLSFETAIGDVSPGDILEYYKSADIPMCEFWQPNDPHWGGLETKPILPAASAAHIYGKNRVAAEAFTNAGIHWNEHPFQLKHIADRHFTYGINHLVFHTYTHNPRTELVPGTSFGGRIGTPFLRGQTWWKHMPLFTDYLARCHLMLQQGNPVADVLYYLGDGVDHKPRQDEPFPTGYRFDYLNSDVLKNRISVQNGQLVTPEGIRWRVLWLPPGHCDRLSPSTLARLRDLILQGAVVIGGPPKLNPSLGEQQSEGKSFDELVSDIWGDRDEPFGHRRIGRGRLLWDIRKPETQLASLLMMLNIKPDVSGIQDGTWCHRSSEKSEIYFIAANRARPLNANLQFRATGQPRLFDPMTGKSTKIRIFDQANGFTTIPMQLPAAGSAFVVFDSGEATATATSIERDGEVVMDARASVINAEPENEFPFGLQQNDELQPSVTAPKLAPTLIGDHQMLAWDGGKYKIKNDDRTISKVDVEQLEPINLSGPWKINFPSGWGIPEQLTIDRLMPWSELPDPATRAFSGSATYSCEVQLDAASLERQLLLDLGEVSVIAAISVNGNPVAVKWAPPFRANITPHVVEGTNLIEVTVTNTWHNRLVYDANLPAAKKKTWTISGPDKNKDLVPAGMAGPVSIRVGKVIEF</sequence>
<keyword evidence="2 3" id="KW-0378">Hydrolase</keyword>
<gene>
    <name evidence="3" type="ORF">LF1_24070</name>
</gene>
<dbReference type="OrthoDB" id="9761519at2"/>
<comment type="caution">
    <text evidence="3">The sequence shown here is derived from an EMBL/GenBank/DDBJ whole genome shotgun (WGS) entry which is preliminary data.</text>
</comment>
<name>A0A5B1CK02_9BACT</name>
<accession>A0A5B1CK02</accession>
<organism evidence="3 4">
    <name type="scientific">Rubripirellula obstinata</name>
    <dbReference type="NCBI Taxonomy" id="406547"/>
    <lineage>
        <taxon>Bacteria</taxon>
        <taxon>Pseudomonadati</taxon>
        <taxon>Planctomycetota</taxon>
        <taxon>Planctomycetia</taxon>
        <taxon>Pirellulales</taxon>
        <taxon>Pirellulaceae</taxon>
        <taxon>Rubripirellula</taxon>
    </lineage>
</organism>
<dbReference type="EMBL" id="VRLW01000001">
    <property type="protein sequence ID" value="KAA1259870.1"/>
    <property type="molecule type" value="Genomic_DNA"/>
</dbReference>
<evidence type="ECO:0000256" key="2">
    <source>
        <dbReference type="ARBA" id="ARBA00022801"/>
    </source>
</evidence>
<dbReference type="Gene3D" id="2.60.120.260">
    <property type="entry name" value="Galactose-binding domain-like"/>
    <property type="match status" value="1"/>
</dbReference>
<keyword evidence="1" id="KW-0732">Signal</keyword>
<dbReference type="Pfam" id="PF17132">
    <property type="entry name" value="Glyco_hydro_106"/>
    <property type="match status" value="1"/>
</dbReference>
<evidence type="ECO:0000313" key="4">
    <source>
        <dbReference type="Proteomes" id="UP000322699"/>
    </source>
</evidence>
<reference evidence="3 4" key="1">
    <citation type="submission" date="2019-08" db="EMBL/GenBank/DDBJ databases">
        <title>Deep-cultivation of Planctomycetes and their phenomic and genomic characterization uncovers novel biology.</title>
        <authorList>
            <person name="Wiegand S."/>
            <person name="Jogler M."/>
            <person name="Boedeker C."/>
            <person name="Pinto D."/>
            <person name="Vollmers J."/>
            <person name="Rivas-Marin E."/>
            <person name="Kohn T."/>
            <person name="Peeters S.H."/>
            <person name="Heuer A."/>
            <person name="Rast P."/>
            <person name="Oberbeckmann S."/>
            <person name="Bunk B."/>
            <person name="Jeske O."/>
            <person name="Meyerdierks A."/>
            <person name="Storesund J.E."/>
            <person name="Kallscheuer N."/>
            <person name="Luecker S."/>
            <person name="Lage O.M."/>
            <person name="Pohl T."/>
            <person name="Merkel B.J."/>
            <person name="Hornburger P."/>
            <person name="Mueller R.-W."/>
            <person name="Bruemmer F."/>
            <person name="Labrenz M."/>
            <person name="Spormann A.M."/>
            <person name="Op Den Camp H."/>
            <person name="Overmann J."/>
            <person name="Amann R."/>
            <person name="Jetten M.S.M."/>
            <person name="Mascher T."/>
            <person name="Medema M.H."/>
            <person name="Devos D.P."/>
            <person name="Kaster A.-K."/>
            <person name="Ovreas L."/>
            <person name="Rohde M."/>
            <person name="Galperin M.Y."/>
            <person name="Jogler C."/>
        </authorList>
    </citation>
    <scope>NUCLEOTIDE SEQUENCE [LARGE SCALE GENOMIC DNA]</scope>
    <source>
        <strain evidence="3 4">LF1</strain>
    </source>
</reference>
<dbReference type="InterPro" id="IPR008979">
    <property type="entry name" value="Galactose-bd-like_sf"/>
</dbReference>
<dbReference type="RefSeq" id="WP_068259805.1">
    <property type="nucleotide sequence ID" value="NZ_LWSK01000012.1"/>
</dbReference>
<proteinExistence type="predicted"/>
<protein>
    <submittedName>
        <fullName evidence="3">Glycosyl hydrolases family 2, sugar binding domain</fullName>
    </submittedName>
</protein>
<evidence type="ECO:0000256" key="1">
    <source>
        <dbReference type="ARBA" id="ARBA00022729"/>
    </source>
</evidence>
<evidence type="ECO:0000313" key="3">
    <source>
        <dbReference type="EMBL" id="KAA1259870.1"/>
    </source>
</evidence>
<keyword evidence="4" id="KW-1185">Reference proteome</keyword>
<dbReference type="PANTHER" id="PTHR43817">
    <property type="entry name" value="GLYCOSYL HYDROLASE"/>
    <property type="match status" value="1"/>
</dbReference>
<dbReference type="Proteomes" id="UP000322699">
    <property type="component" value="Unassembled WGS sequence"/>
</dbReference>